<dbReference type="SUPFAM" id="SSF56784">
    <property type="entry name" value="HAD-like"/>
    <property type="match status" value="1"/>
</dbReference>
<dbReference type="OrthoDB" id="10014216at2759"/>
<evidence type="ECO:0000256" key="6">
    <source>
        <dbReference type="ARBA" id="ARBA00022801"/>
    </source>
</evidence>
<reference evidence="11" key="1">
    <citation type="submission" date="2021-01" db="UniProtKB">
        <authorList>
            <consortium name="EnsemblMetazoa"/>
        </authorList>
    </citation>
    <scope>IDENTIFICATION</scope>
</reference>
<dbReference type="GO" id="GO:0000287">
    <property type="term" value="F:magnesium ion binding"/>
    <property type="evidence" value="ECO:0007669"/>
    <property type="project" value="InterPro"/>
</dbReference>
<dbReference type="EC" id="3.1.3.5" evidence="3 9"/>
<proteinExistence type="inferred from homology"/>
<keyword evidence="10" id="KW-1133">Transmembrane helix</keyword>
<evidence type="ECO:0000256" key="5">
    <source>
        <dbReference type="ARBA" id="ARBA00022741"/>
    </source>
</evidence>
<evidence type="ECO:0000256" key="8">
    <source>
        <dbReference type="ARBA" id="ARBA00023080"/>
    </source>
</evidence>
<dbReference type="GO" id="GO:0008253">
    <property type="term" value="F:5'-nucleotidase activity"/>
    <property type="evidence" value="ECO:0007669"/>
    <property type="project" value="UniProtKB-EC"/>
</dbReference>
<dbReference type="PANTHER" id="PTHR13045:SF0">
    <property type="entry name" value="7-METHYLGUANOSINE PHOSPHATE-SPECIFIC 5'-NUCLEOTIDASE"/>
    <property type="match status" value="1"/>
</dbReference>
<keyword evidence="7" id="KW-0460">Magnesium</keyword>
<organism evidence="11 12">
    <name type="scientific">Clytia hemisphaerica</name>
    <dbReference type="NCBI Taxonomy" id="252671"/>
    <lineage>
        <taxon>Eukaryota</taxon>
        <taxon>Metazoa</taxon>
        <taxon>Cnidaria</taxon>
        <taxon>Hydrozoa</taxon>
        <taxon>Hydroidolina</taxon>
        <taxon>Leptothecata</taxon>
        <taxon>Obeliida</taxon>
        <taxon>Clytiidae</taxon>
        <taxon>Clytia</taxon>
    </lineage>
</organism>
<keyword evidence="12" id="KW-1185">Reference proteome</keyword>
<accession>A0A7M5UXT6</accession>
<protein>
    <recommendedName>
        <fullName evidence="3 9">5'-nucleotidase</fullName>
        <ecNumber evidence="3 9">3.1.3.5</ecNumber>
    </recommendedName>
</protein>
<comment type="similarity">
    <text evidence="2 9">Belongs to the pyrimidine 5'-nucleotidase family.</text>
</comment>
<keyword evidence="5 9" id="KW-0547">Nucleotide-binding</keyword>
<evidence type="ECO:0000256" key="10">
    <source>
        <dbReference type="SAM" id="Phobius"/>
    </source>
</evidence>
<dbReference type="InterPro" id="IPR023214">
    <property type="entry name" value="HAD_sf"/>
</dbReference>
<keyword evidence="9" id="KW-0963">Cytoplasm</keyword>
<dbReference type="RefSeq" id="XP_066915584.1">
    <property type="nucleotide sequence ID" value="XM_067059483.1"/>
</dbReference>
<dbReference type="Pfam" id="PF05822">
    <property type="entry name" value="UMPH-1"/>
    <property type="match status" value="1"/>
</dbReference>
<dbReference type="AlphaFoldDB" id="A0A7M5UXT6"/>
<dbReference type="SFLD" id="SFLDG01128">
    <property type="entry name" value="C1.4:_5'-Nucleotidase_Like"/>
    <property type="match status" value="1"/>
</dbReference>
<evidence type="ECO:0000256" key="3">
    <source>
        <dbReference type="ARBA" id="ARBA00012643"/>
    </source>
</evidence>
<name>A0A7M5UXT6_9CNID</name>
<dbReference type="InterPro" id="IPR006434">
    <property type="entry name" value="Pyrimidine_nucleotidase_eu"/>
</dbReference>
<dbReference type="GO" id="GO:0000166">
    <property type="term" value="F:nucleotide binding"/>
    <property type="evidence" value="ECO:0007669"/>
    <property type="project" value="UniProtKB-KW"/>
</dbReference>
<dbReference type="GO" id="GO:0009117">
    <property type="term" value="P:nucleotide metabolic process"/>
    <property type="evidence" value="ECO:0007669"/>
    <property type="project" value="UniProtKB-KW"/>
</dbReference>
<dbReference type="NCBIfam" id="TIGR01544">
    <property type="entry name" value="HAD-SF-IE"/>
    <property type="match status" value="1"/>
</dbReference>
<feature type="transmembrane region" description="Helical" evidence="10">
    <location>
        <begin position="6"/>
        <end position="27"/>
    </location>
</feature>
<dbReference type="InterPro" id="IPR036412">
    <property type="entry name" value="HAD-like_sf"/>
</dbReference>
<keyword evidence="10" id="KW-0472">Membrane</keyword>
<dbReference type="FunFam" id="1.10.150.340:FF:000001">
    <property type="entry name" value="Cytosolic 5-nucleotidase 3-like"/>
    <property type="match status" value="1"/>
</dbReference>
<keyword evidence="8 9" id="KW-0546">Nucleotide metabolism</keyword>
<comment type="catalytic activity">
    <reaction evidence="1 9">
        <text>a ribonucleoside 5'-phosphate + H2O = a ribonucleoside + phosphate</text>
        <dbReference type="Rhea" id="RHEA:12484"/>
        <dbReference type="ChEBI" id="CHEBI:15377"/>
        <dbReference type="ChEBI" id="CHEBI:18254"/>
        <dbReference type="ChEBI" id="CHEBI:43474"/>
        <dbReference type="ChEBI" id="CHEBI:58043"/>
        <dbReference type="EC" id="3.1.3.5"/>
    </reaction>
</comment>
<evidence type="ECO:0000313" key="11">
    <source>
        <dbReference type="EnsemblMetazoa" id="CLYHEMP007636.1"/>
    </source>
</evidence>
<dbReference type="Gene3D" id="3.40.50.1000">
    <property type="entry name" value="HAD superfamily/HAD-like"/>
    <property type="match status" value="1"/>
</dbReference>
<dbReference type="Gene3D" id="1.10.150.340">
    <property type="entry name" value="Pyrimidine 5'-nucleotidase (UMPH-1), N-terminal domain"/>
    <property type="match status" value="1"/>
</dbReference>
<evidence type="ECO:0000256" key="2">
    <source>
        <dbReference type="ARBA" id="ARBA00008389"/>
    </source>
</evidence>
<keyword evidence="4" id="KW-0479">Metal-binding</keyword>
<evidence type="ECO:0000313" key="12">
    <source>
        <dbReference type="Proteomes" id="UP000594262"/>
    </source>
</evidence>
<dbReference type="GeneID" id="136802733"/>
<evidence type="ECO:0000256" key="1">
    <source>
        <dbReference type="ARBA" id="ARBA00000815"/>
    </source>
</evidence>
<sequence>MIAVQSQRTFILATAVGATLGLGLYYLRSRKERNAKIQKRVDKILEILNQDFCHFKDPVAIKEKIRAFVTAGAQGVQIVADFDRTLTKAFVDGQPAHASYGVIDDSSYIPETAVQELNALKAKYFPIEMSTALTEAEKLPHMIQWYNSSFQVAIKAGIKRHMLPAMVRESSVQLRDGSDQFFHLVTENKTPIFILSAGVGDVIEEIMKQQAEIPPQLKLVANYYSYDSNGTMNGRDGELIHTFNKHETSHKSKDYFHSIKQCKNVLVMGDTLGDPVMADGIDHMTACIKIGFLNKDVEESLSAYLSVYDIVLAHDADMDLINLMLREIVKD</sequence>
<keyword evidence="10" id="KW-0812">Transmembrane</keyword>
<comment type="subcellular location">
    <subcellularLocation>
        <location evidence="9">Cytoplasm</location>
    </subcellularLocation>
</comment>
<dbReference type="Proteomes" id="UP000594262">
    <property type="component" value="Unplaced"/>
</dbReference>
<dbReference type="SFLD" id="SFLDS00003">
    <property type="entry name" value="Haloacid_Dehalogenase"/>
    <property type="match status" value="1"/>
</dbReference>
<evidence type="ECO:0000256" key="7">
    <source>
        <dbReference type="ARBA" id="ARBA00022842"/>
    </source>
</evidence>
<evidence type="ECO:0000256" key="9">
    <source>
        <dbReference type="RuleBase" id="RU361276"/>
    </source>
</evidence>
<dbReference type="EnsemblMetazoa" id="CLYHEMT007636.1">
    <property type="protein sequence ID" value="CLYHEMP007636.1"/>
    <property type="gene ID" value="CLYHEMG007636"/>
</dbReference>
<dbReference type="GO" id="GO:0005737">
    <property type="term" value="C:cytoplasm"/>
    <property type="evidence" value="ECO:0007669"/>
    <property type="project" value="UniProtKB-SubCell"/>
</dbReference>
<keyword evidence="6 9" id="KW-0378">Hydrolase</keyword>
<dbReference type="PANTHER" id="PTHR13045">
    <property type="entry name" value="5'-NUCLEOTIDASE"/>
    <property type="match status" value="1"/>
</dbReference>
<evidence type="ECO:0000256" key="4">
    <source>
        <dbReference type="ARBA" id="ARBA00022723"/>
    </source>
</evidence>